<evidence type="ECO:0000313" key="2">
    <source>
        <dbReference type="Proteomes" id="UP000887578"/>
    </source>
</evidence>
<evidence type="ECO:0000256" key="1">
    <source>
        <dbReference type="SAM" id="Phobius"/>
    </source>
</evidence>
<sequence>MDEDNMIEDELETSTTITTAIISTTEPELYAIPTKPNKHSSILTKISPTLQSINVLTTTKSVLDGDSFYDDSGFMSYAAPNSKAIRTLAKNPTPPSNRKDYDSNNLFSVLIVFLLFVVIVLICAIISTVYYRY</sequence>
<name>A0A914Q324_9BILA</name>
<keyword evidence="1" id="KW-0812">Transmembrane</keyword>
<feature type="transmembrane region" description="Helical" evidence="1">
    <location>
        <begin position="106"/>
        <end position="131"/>
    </location>
</feature>
<accession>A0A914Q324</accession>
<dbReference type="AlphaFoldDB" id="A0A914Q324"/>
<dbReference type="WBParaSite" id="PDA_v2.g25595.t1">
    <property type="protein sequence ID" value="PDA_v2.g25595.t1"/>
    <property type="gene ID" value="PDA_v2.g25595"/>
</dbReference>
<keyword evidence="1" id="KW-0472">Membrane</keyword>
<protein>
    <submittedName>
        <fullName evidence="3">Uncharacterized protein</fullName>
    </submittedName>
</protein>
<keyword evidence="2" id="KW-1185">Reference proteome</keyword>
<evidence type="ECO:0000313" key="3">
    <source>
        <dbReference type="WBParaSite" id="PDA_v2.g25595.t1"/>
    </source>
</evidence>
<keyword evidence="1" id="KW-1133">Transmembrane helix</keyword>
<proteinExistence type="predicted"/>
<organism evidence="2 3">
    <name type="scientific">Panagrolaimus davidi</name>
    <dbReference type="NCBI Taxonomy" id="227884"/>
    <lineage>
        <taxon>Eukaryota</taxon>
        <taxon>Metazoa</taxon>
        <taxon>Ecdysozoa</taxon>
        <taxon>Nematoda</taxon>
        <taxon>Chromadorea</taxon>
        <taxon>Rhabditida</taxon>
        <taxon>Tylenchina</taxon>
        <taxon>Panagrolaimomorpha</taxon>
        <taxon>Panagrolaimoidea</taxon>
        <taxon>Panagrolaimidae</taxon>
        <taxon>Panagrolaimus</taxon>
    </lineage>
</organism>
<reference evidence="3" key="1">
    <citation type="submission" date="2022-11" db="UniProtKB">
        <authorList>
            <consortium name="WormBaseParasite"/>
        </authorList>
    </citation>
    <scope>IDENTIFICATION</scope>
</reference>
<dbReference type="Proteomes" id="UP000887578">
    <property type="component" value="Unplaced"/>
</dbReference>